<dbReference type="OrthoDB" id="2990908at2"/>
<sequence length="87" mass="9809">MNQALLRFSNGDSLELHEGQMITPISKFTDENGTRVSQCPQYEIWSHINDGLIPSIAELLCSCDFFHLTDKNNKIFNSSAVVTVETF</sequence>
<accession>A0A1S1V5M6</accession>
<dbReference type="STRING" id="39480.EUAN_22570"/>
<reference evidence="1 2" key="1">
    <citation type="submission" date="2016-09" db="EMBL/GenBank/DDBJ databases">
        <title>Genome sequence of Eubacterium angustum.</title>
        <authorList>
            <person name="Poehlein A."/>
            <person name="Daniel R."/>
        </authorList>
    </citation>
    <scope>NUCLEOTIDE SEQUENCE [LARGE SCALE GENOMIC DNA]</scope>
    <source>
        <strain evidence="1 2">DSM 1989</strain>
    </source>
</reference>
<protein>
    <submittedName>
        <fullName evidence="1">Uncharacterized protein</fullName>
    </submittedName>
</protein>
<gene>
    <name evidence="1" type="ORF">EUAN_22570</name>
</gene>
<name>A0A1S1V5M6_9FIRM</name>
<comment type="caution">
    <text evidence="1">The sequence shown here is derived from an EMBL/GenBank/DDBJ whole genome shotgun (WGS) entry which is preliminary data.</text>
</comment>
<dbReference type="AlphaFoldDB" id="A0A1S1V5M6"/>
<evidence type="ECO:0000313" key="2">
    <source>
        <dbReference type="Proteomes" id="UP000180254"/>
    </source>
</evidence>
<organism evidence="1 2">
    <name type="scientific">Andreesenia angusta</name>
    <dbReference type="NCBI Taxonomy" id="39480"/>
    <lineage>
        <taxon>Bacteria</taxon>
        <taxon>Bacillati</taxon>
        <taxon>Bacillota</taxon>
        <taxon>Tissierellia</taxon>
        <taxon>Tissierellales</taxon>
        <taxon>Gottschalkiaceae</taxon>
        <taxon>Andreesenia</taxon>
    </lineage>
</organism>
<keyword evidence="2" id="KW-1185">Reference proteome</keyword>
<evidence type="ECO:0000313" key="1">
    <source>
        <dbReference type="EMBL" id="OHW61407.1"/>
    </source>
</evidence>
<proteinExistence type="predicted"/>
<dbReference type="RefSeq" id="WP_071064515.1">
    <property type="nucleotide sequence ID" value="NZ_MKIE01000014.1"/>
</dbReference>
<dbReference type="EMBL" id="MKIE01000014">
    <property type="protein sequence ID" value="OHW61407.1"/>
    <property type="molecule type" value="Genomic_DNA"/>
</dbReference>
<dbReference type="Proteomes" id="UP000180254">
    <property type="component" value="Unassembled WGS sequence"/>
</dbReference>